<gene>
    <name evidence="6" type="primary">5569872</name>
</gene>
<keyword evidence="1" id="KW-1015">Disulfide bond</keyword>
<dbReference type="InterPro" id="IPR012674">
    <property type="entry name" value="Calycin"/>
</dbReference>
<sequence length="259" mass="29360">MVENFKYKVLLFTVVSLCGFAGLVDSQIPGLGGCPDYVPITKFDRNRFLGTWYEVERYFTVSEVAAKCVSATYELMPDGKVYVRNALVNRFNNVERIISGVMQPAGKSKIGQYDVLYQSFPYNYNASFMVLDTDYDNFAVIYSCSTIGPVGHTVSAWVLARERLPPGPTLQRAYGVLDKYRINRTFFVKTIQEDCVVRPPPQPAIDPTEPSVSRNRNHAPSDQIETEEQLIQLRKDLFAVPSLNYQDIQIEPVDNDDNE</sequence>
<dbReference type="PANTHER" id="PTHR10612:SF34">
    <property type="entry name" value="APOLIPOPROTEIN D"/>
    <property type="match status" value="1"/>
</dbReference>
<feature type="signal peptide" evidence="4">
    <location>
        <begin position="1"/>
        <end position="26"/>
    </location>
</feature>
<evidence type="ECO:0000256" key="3">
    <source>
        <dbReference type="SAM" id="MobiDB-lite"/>
    </source>
</evidence>
<dbReference type="Proteomes" id="UP000008820">
    <property type="component" value="Chromosome 2"/>
</dbReference>
<feature type="region of interest" description="Disordered" evidence="3">
    <location>
        <begin position="198"/>
        <end position="224"/>
    </location>
</feature>
<reference evidence="6 7" key="1">
    <citation type="submission" date="2017-06" db="EMBL/GenBank/DDBJ databases">
        <title>Aedes aegypti genome working group (AGWG) sequencing and assembly.</title>
        <authorList>
            <consortium name="Aedes aegypti Genome Working Group (AGWG)"/>
            <person name="Matthews B.J."/>
        </authorList>
    </citation>
    <scope>NUCLEOTIDE SEQUENCE [LARGE SCALE GENOMIC DNA]</scope>
    <source>
        <strain evidence="6 7">LVP_AGWG</strain>
    </source>
</reference>
<keyword evidence="4" id="KW-0732">Signal</keyword>
<evidence type="ECO:0000256" key="2">
    <source>
        <dbReference type="RuleBase" id="RU003695"/>
    </source>
</evidence>
<comment type="similarity">
    <text evidence="2">Belongs to the calycin superfamily. Lipocalin family.</text>
</comment>
<dbReference type="GO" id="GO:0031409">
    <property type="term" value="F:pigment binding"/>
    <property type="evidence" value="ECO:0007669"/>
    <property type="project" value="InterPro"/>
</dbReference>
<dbReference type="GO" id="GO:0005737">
    <property type="term" value="C:cytoplasm"/>
    <property type="evidence" value="ECO:0007669"/>
    <property type="project" value="TreeGrafter"/>
</dbReference>
<dbReference type="Gene3D" id="2.40.128.20">
    <property type="match status" value="1"/>
</dbReference>
<evidence type="ECO:0000313" key="6">
    <source>
        <dbReference type="EnsemblMetazoa" id="AAEL025229-PA"/>
    </source>
</evidence>
<accession>A0A6I8U372</accession>
<dbReference type="PANTHER" id="PTHR10612">
    <property type="entry name" value="APOLIPOPROTEIN D"/>
    <property type="match status" value="1"/>
</dbReference>
<dbReference type="InterPro" id="IPR022272">
    <property type="entry name" value="Lipocalin_CS"/>
</dbReference>
<dbReference type="FunCoup" id="A0A6I8U372">
    <property type="interactions" value="27"/>
</dbReference>
<evidence type="ECO:0000256" key="4">
    <source>
        <dbReference type="SAM" id="SignalP"/>
    </source>
</evidence>
<dbReference type="InterPro" id="IPR003057">
    <property type="entry name" value="Invtbrt_color"/>
</dbReference>
<dbReference type="EnsemblMetazoa" id="AAEL025229-RA">
    <property type="protein sequence ID" value="AAEL025229-PA"/>
    <property type="gene ID" value="AAEL025229"/>
</dbReference>
<name>A0A6I8U372_AEDAE</name>
<feature type="domain" description="Lipocalin/cytosolic fatty-acid binding" evidence="5">
    <location>
        <begin position="50"/>
        <end position="193"/>
    </location>
</feature>
<protein>
    <recommendedName>
        <fullName evidence="5">Lipocalin/cytosolic fatty-acid binding domain-containing protein</fullName>
    </recommendedName>
</protein>
<dbReference type="PRINTS" id="PR01273">
    <property type="entry name" value="INVTBRTCOLOR"/>
</dbReference>
<dbReference type="PROSITE" id="PS00213">
    <property type="entry name" value="LIPOCALIN"/>
    <property type="match status" value="1"/>
</dbReference>
<feature type="compositionally biased region" description="Polar residues" evidence="3">
    <location>
        <begin position="210"/>
        <end position="220"/>
    </location>
</feature>
<dbReference type="FunFam" id="2.40.128.20:FF:000026">
    <property type="entry name" value="Apolipoprotein D-like Protein"/>
    <property type="match status" value="1"/>
</dbReference>
<evidence type="ECO:0000256" key="1">
    <source>
        <dbReference type="ARBA" id="ARBA00023157"/>
    </source>
</evidence>
<evidence type="ECO:0000313" key="7">
    <source>
        <dbReference type="Proteomes" id="UP000008820"/>
    </source>
</evidence>
<dbReference type="GO" id="GO:0006629">
    <property type="term" value="P:lipid metabolic process"/>
    <property type="evidence" value="ECO:0007669"/>
    <property type="project" value="TreeGrafter"/>
</dbReference>
<dbReference type="OrthoDB" id="565904at2759"/>
<dbReference type="SUPFAM" id="SSF50814">
    <property type="entry name" value="Lipocalins"/>
    <property type="match status" value="1"/>
</dbReference>
<reference evidence="6" key="2">
    <citation type="submission" date="2020-05" db="UniProtKB">
        <authorList>
            <consortium name="EnsemblMetazoa"/>
        </authorList>
    </citation>
    <scope>IDENTIFICATION</scope>
    <source>
        <strain evidence="6">LVP_AGWG</strain>
    </source>
</reference>
<organism evidence="6 7">
    <name type="scientific">Aedes aegypti</name>
    <name type="common">Yellowfever mosquito</name>
    <name type="synonym">Culex aegypti</name>
    <dbReference type="NCBI Taxonomy" id="7159"/>
    <lineage>
        <taxon>Eukaryota</taxon>
        <taxon>Metazoa</taxon>
        <taxon>Ecdysozoa</taxon>
        <taxon>Arthropoda</taxon>
        <taxon>Hexapoda</taxon>
        <taxon>Insecta</taxon>
        <taxon>Pterygota</taxon>
        <taxon>Neoptera</taxon>
        <taxon>Endopterygota</taxon>
        <taxon>Diptera</taxon>
        <taxon>Nematocera</taxon>
        <taxon>Culicoidea</taxon>
        <taxon>Culicidae</taxon>
        <taxon>Culicinae</taxon>
        <taxon>Aedini</taxon>
        <taxon>Aedes</taxon>
        <taxon>Stegomyia</taxon>
    </lineage>
</organism>
<dbReference type="AlphaFoldDB" id="A0A6I8U372"/>
<proteinExistence type="inferred from homology"/>
<feature type="chain" id="PRO_5043915927" description="Lipocalin/cytosolic fatty-acid binding domain-containing protein" evidence="4">
    <location>
        <begin position="27"/>
        <end position="259"/>
    </location>
</feature>
<dbReference type="InterPro" id="IPR000566">
    <property type="entry name" value="Lipocln_cytosolic_FA-bd_dom"/>
</dbReference>
<dbReference type="GO" id="GO:0000302">
    <property type="term" value="P:response to reactive oxygen species"/>
    <property type="evidence" value="ECO:0007669"/>
    <property type="project" value="TreeGrafter"/>
</dbReference>
<evidence type="ECO:0000259" key="5">
    <source>
        <dbReference type="Pfam" id="PF00061"/>
    </source>
</evidence>
<dbReference type="Pfam" id="PF00061">
    <property type="entry name" value="Lipocalin"/>
    <property type="match status" value="1"/>
</dbReference>
<dbReference type="InParanoid" id="A0A6I8U372"/>
<keyword evidence="7" id="KW-1185">Reference proteome</keyword>